<sequence length="184" mass="20444">MQVMVLPLKLRVNLPHKYGQCQVKALLVHLDGCSLDTLRQIGIVTRDNKALTLEEGVRGGQVWPFSIILKDGSTVKLLSNYGATKSDTSSWRGRNAVSLRQGCDSLGDPALLCMVVQVNQGESWFSGQSGVVELIEMELGTFSISCRFKNYEDNFIWMFMGAYGPVLAGGEKSFRMSWVQLEVF</sequence>
<reference evidence="1 2" key="1">
    <citation type="journal article" date="2018" name="PLoS Genet.">
        <title>Population sequencing reveals clonal diversity and ancestral inbreeding in the grapevine cultivar Chardonnay.</title>
        <authorList>
            <person name="Roach M.J."/>
            <person name="Johnson D.L."/>
            <person name="Bohlmann J."/>
            <person name="van Vuuren H.J."/>
            <person name="Jones S.J."/>
            <person name="Pretorius I.S."/>
            <person name="Schmidt S.A."/>
            <person name="Borneman A.R."/>
        </authorList>
    </citation>
    <scope>NUCLEOTIDE SEQUENCE [LARGE SCALE GENOMIC DNA]</scope>
    <source>
        <strain evidence="2">cv. Chardonnay</strain>
        <tissue evidence="1">Leaf</tissue>
    </source>
</reference>
<comment type="caution">
    <text evidence="1">The sequence shown here is derived from an EMBL/GenBank/DDBJ whole genome shotgun (WGS) entry which is preliminary data.</text>
</comment>
<dbReference type="AlphaFoldDB" id="A0A438J9J1"/>
<protein>
    <submittedName>
        <fullName evidence="1">Uncharacterized protein</fullName>
    </submittedName>
</protein>
<organism evidence="1 2">
    <name type="scientific">Vitis vinifera</name>
    <name type="common">Grape</name>
    <dbReference type="NCBI Taxonomy" id="29760"/>
    <lineage>
        <taxon>Eukaryota</taxon>
        <taxon>Viridiplantae</taxon>
        <taxon>Streptophyta</taxon>
        <taxon>Embryophyta</taxon>
        <taxon>Tracheophyta</taxon>
        <taxon>Spermatophyta</taxon>
        <taxon>Magnoliopsida</taxon>
        <taxon>eudicotyledons</taxon>
        <taxon>Gunneridae</taxon>
        <taxon>Pentapetalae</taxon>
        <taxon>rosids</taxon>
        <taxon>Vitales</taxon>
        <taxon>Vitaceae</taxon>
        <taxon>Viteae</taxon>
        <taxon>Vitis</taxon>
    </lineage>
</organism>
<dbReference type="EMBL" id="QGNW01000055">
    <property type="protein sequence ID" value="RVX05629.1"/>
    <property type="molecule type" value="Genomic_DNA"/>
</dbReference>
<name>A0A438J9J1_VITVI</name>
<dbReference type="Proteomes" id="UP000288805">
    <property type="component" value="Unassembled WGS sequence"/>
</dbReference>
<evidence type="ECO:0000313" key="1">
    <source>
        <dbReference type="EMBL" id="RVX05629.1"/>
    </source>
</evidence>
<gene>
    <name evidence="1" type="ORF">CK203_027351</name>
</gene>
<accession>A0A438J9J1</accession>
<proteinExistence type="predicted"/>
<evidence type="ECO:0000313" key="2">
    <source>
        <dbReference type="Proteomes" id="UP000288805"/>
    </source>
</evidence>